<evidence type="ECO:0000256" key="8">
    <source>
        <dbReference type="SAM" id="Phobius"/>
    </source>
</evidence>
<keyword evidence="3" id="KW-0378">Hydrolase</keyword>
<keyword evidence="4" id="KW-0904">Protein phosphatase</keyword>
<sequence length="1523" mass="172289">MMELRDVPESSIFSSSSLATQNRIQNGIPLLLISFRKQSNSFRKHSSNVNSHPESLLQSVQYSDYPDHSYQSDIYHHISNPVSENVKEHNSVSITKSWPEDKFYTFIAATITSIGIFVTIVWLVFWLKNNVWRRREISSKKNKTKALIKEHFVKMDENEDKLWEASNVNTCLQITVTDTESHAFIVEDTLTADNDKSRNEIKETSKSIHSKSTSRHMNKSQLETGLIAHQSSQQKKKINCEEKKKSHKARKQRITNDSDIPLQIAENCENEGECSFSYLEPRKNRYEGIADVETTKPGDFDQTIASIQNESHLREQTLDPNSEEIFDKQSPINLGSDKDSPNNSDTSSSFTFIPLYSACETNKQFTFSPKMVNEYKTEESSASLQKTTEIGSKNGNSYYRFPDVDTFTPPTIQNEEKTSKRISLIYPCISPKQAKQKVATNLPVPMVEQMTNSNSYADTGQAGYHGQNNSCLSDRASRRARLKSISLDSEGARLVEENLSSGIPVEELVERAANPVHYSNVENQSQSSKMASRSSSASCRKHRNILNLKLNLNDKDKTLPVDEEYRLNDFFFEYYDYEDEDEAECRDKLNRGACHSEKHPSQFSQKLQPKTPTLNLTREKANSLDSDQYLNYMLPSTTQVFYGAEKEEQPASGCSKKKSSTASIRISSLSVPTTPKRSMQSMRTISNDQSVTNLRTLPEVSSCSFAERQQKKITIDNPSKSRSSILQRRGSNHSLTLNLEAPSTLTKGLSASNFSLGNHKGSYHNLVSSSNNLNHQQSDQQTSHTQQPVNVQNKKNLLQRRGSNTSLVLNLQGSTNSLNRYNSHNSLNIHNQHNNRPLKKGLIERRNSNTSLTLFNVQNPALSVSNCNLPGSNCSLNSMVTYQTQNEGMMLEEDEHQVASNNNQNYCGRVDSCAANESRLSLSCAQHASRRKFLSSDSIHNIARSRASMENLRISHNRETGDSCCGSNKKSEQPIKSFSNECACSTNTNAEATSSSMFKLKSATASTNNLAQYNNCECCRCNCTYTLSDGMNSMNICNANVRKITTKPLSPQTTSEDFKIYLANIQFLQNASNFLSDNYMKNLHLIFNGTYGSHDKSRDTNVLTGENNDVKLTNLSMVRLSPNADRSKISETDEKQKKMILKIHQEFWDLPTNYQEKPLVFGSQSKNRYKTILPNEHSRVILSAEPDSLTEPYINANFIKGPDYTVNSYIATQGPMSSTIFEFWLMVYQNVEKAMEEDTECLINVKQKIIMLTDFVENSRQKCAVYFPQQLNESMVFTSQTTDKTQAVLSRSAHIVDDIQTLEKMQISRPTDTDINFNYFLITNLGLCLKNGYSMRKLLVIYSYQAKCENLEICNAFEVYHYWFPDWPDHRSPEDIDVLLDISLDILDNDCVGDFESKSNPSQAKLSFALPIIHCSAGIGRTGCLLAILNGLSQIRSSFNVIDRSEDQTKRDDDLPNKPSEMQQRQSSTWISTQVGVDILGIVCNLRLQRGGMVQNSEQYELIHRTLCLYMQSSGRKTYANLH</sequence>
<dbReference type="GO" id="GO:0005886">
    <property type="term" value="C:plasma membrane"/>
    <property type="evidence" value="ECO:0007669"/>
    <property type="project" value="TreeGrafter"/>
</dbReference>
<feature type="region of interest" description="Disordered" evidence="7">
    <location>
        <begin position="1443"/>
        <end position="1467"/>
    </location>
</feature>
<dbReference type="SUPFAM" id="SSF52799">
    <property type="entry name" value="(Phosphotyrosine protein) phosphatases II"/>
    <property type="match status" value="1"/>
</dbReference>
<dbReference type="PROSITE" id="PS50055">
    <property type="entry name" value="TYR_PHOSPHATASE_PTP"/>
    <property type="match status" value="1"/>
</dbReference>
<feature type="region of interest" description="Disordered" evidence="7">
    <location>
        <begin position="762"/>
        <end position="790"/>
    </location>
</feature>
<dbReference type="GO" id="GO:0019901">
    <property type="term" value="F:protein kinase binding"/>
    <property type="evidence" value="ECO:0007669"/>
    <property type="project" value="TreeGrafter"/>
</dbReference>
<dbReference type="GO" id="GO:0004725">
    <property type="term" value="F:protein tyrosine phosphatase activity"/>
    <property type="evidence" value="ECO:0007669"/>
    <property type="project" value="UniProtKB-EC"/>
</dbReference>
<dbReference type="SMART" id="SM00404">
    <property type="entry name" value="PTPc_motif"/>
    <property type="match status" value="1"/>
</dbReference>
<keyword evidence="2" id="KW-0597">Phosphoprotein</keyword>
<dbReference type="GO" id="GO:0048666">
    <property type="term" value="P:neuron development"/>
    <property type="evidence" value="ECO:0007669"/>
    <property type="project" value="UniProtKB-ARBA"/>
</dbReference>
<dbReference type="PROSITE" id="PS00383">
    <property type="entry name" value="TYR_PHOSPHATASE_1"/>
    <property type="match status" value="1"/>
</dbReference>
<accession>A0A1Q3G4R6</accession>
<feature type="domain" description="Tyrosine-protein phosphatase" evidence="9">
    <location>
        <begin position="1163"/>
        <end position="1510"/>
    </location>
</feature>
<evidence type="ECO:0000259" key="9">
    <source>
        <dbReference type="PROSITE" id="PS50055"/>
    </source>
</evidence>
<evidence type="ECO:0000313" key="11">
    <source>
        <dbReference type="EMBL" id="JAV34795.1"/>
    </source>
</evidence>
<feature type="active site" description="Phosphocysteine intermediate" evidence="5">
    <location>
        <position position="1415"/>
    </location>
</feature>
<dbReference type="InterPro" id="IPR003595">
    <property type="entry name" value="Tyr_Pase_cat"/>
</dbReference>
<dbReference type="Gene3D" id="3.90.190.10">
    <property type="entry name" value="Protein tyrosine phosphatase superfamily"/>
    <property type="match status" value="1"/>
</dbReference>
<dbReference type="GO" id="GO:0009653">
    <property type="term" value="P:anatomical structure morphogenesis"/>
    <property type="evidence" value="ECO:0007669"/>
    <property type="project" value="UniProtKB-ARBA"/>
</dbReference>
<evidence type="ECO:0000256" key="7">
    <source>
        <dbReference type="SAM" id="MobiDB-lite"/>
    </source>
</evidence>
<feature type="compositionally biased region" description="Basic and acidic residues" evidence="7">
    <location>
        <begin position="196"/>
        <end position="206"/>
    </location>
</feature>
<dbReference type="Pfam" id="PF00102">
    <property type="entry name" value="Y_phosphatase"/>
    <property type="match status" value="2"/>
</dbReference>
<proteinExistence type="predicted"/>
<feature type="binding site" evidence="6">
    <location>
        <begin position="1415"/>
        <end position="1421"/>
    </location>
    <ligand>
        <name>substrate</name>
    </ligand>
</feature>
<evidence type="ECO:0000256" key="1">
    <source>
        <dbReference type="ARBA" id="ARBA00013064"/>
    </source>
</evidence>
<protein>
    <recommendedName>
        <fullName evidence="1">protein-tyrosine-phosphatase</fullName>
        <ecNumber evidence="1">3.1.3.48</ecNumber>
    </recommendedName>
</protein>
<dbReference type="InterPro" id="IPR008356">
    <property type="entry name" value="Tyr_Pase_KIM-con"/>
</dbReference>
<dbReference type="GO" id="GO:0030054">
    <property type="term" value="C:cell junction"/>
    <property type="evidence" value="ECO:0007669"/>
    <property type="project" value="TreeGrafter"/>
</dbReference>
<dbReference type="InterPro" id="IPR000387">
    <property type="entry name" value="Tyr_Pase_dom"/>
</dbReference>
<keyword evidence="8" id="KW-0812">Transmembrane</keyword>
<feature type="binding site" evidence="6">
    <location>
        <position position="1495"/>
    </location>
    <ligand>
        <name>substrate</name>
    </ligand>
</feature>
<dbReference type="EC" id="3.1.3.48" evidence="1"/>
<dbReference type="PRINTS" id="PR00700">
    <property type="entry name" value="PRTYPHPHTASE"/>
</dbReference>
<feature type="region of interest" description="Disordered" evidence="7">
    <location>
        <begin position="311"/>
        <end position="346"/>
    </location>
</feature>
<keyword evidence="8" id="KW-0472">Membrane</keyword>
<organism evidence="11">
    <name type="scientific">Culex tarsalis</name>
    <name type="common">Encephalitis mosquito</name>
    <dbReference type="NCBI Taxonomy" id="7177"/>
    <lineage>
        <taxon>Eukaryota</taxon>
        <taxon>Metazoa</taxon>
        <taxon>Ecdysozoa</taxon>
        <taxon>Arthropoda</taxon>
        <taxon>Hexapoda</taxon>
        <taxon>Insecta</taxon>
        <taxon>Pterygota</taxon>
        <taxon>Neoptera</taxon>
        <taxon>Endopterygota</taxon>
        <taxon>Diptera</taxon>
        <taxon>Nematocera</taxon>
        <taxon>Culicoidea</taxon>
        <taxon>Culicidae</taxon>
        <taxon>Culicinae</taxon>
        <taxon>Culicini</taxon>
        <taxon>Culex</taxon>
        <taxon>Culex</taxon>
    </lineage>
</organism>
<name>A0A1Q3G4R6_CULTA</name>
<dbReference type="GO" id="GO:0007165">
    <property type="term" value="P:signal transduction"/>
    <property type="evidence" value="ECO:0007669"/>
    <property type="project" value="TreeGrafter"/>
</dbReference>
<dbReference type="InterPro" id="IPR016130">
    <property type="entry name" value="Tyr_Pase_AS"/>
</dbReference>
<dbReference type="SMART" id="SM00194">
    <property type="entry name" value="PTPc"/>
    <property type="match status" value="1"/>
</dbReference>
<evidence type="ECO:0000256" key="5">
    <source>
        <dbReference type="PIRSR" id="PIRSR608356-50"/>
    </source>
</evidence>
<keyword evidence="8" id="KW-1133">Transmembrane helix</keyword>
<evidence type="ECO:0000256" key="2">
    <source>
        <dbReference type="ARBA" id="ARBA00022553"/>
    </source>
</evidence>
<feature type="transmembrane region" description="Helical" evidence="8">
    <location>
        <begin position="103"/>
        <end position="127"/>
    </location>
</feature>
<evidence type="ECO:0000259" key="10">
    <source>
        <dbReference type="PROSITE" id="PS50056"/>
    </source>
</evidence>
<dbReference type="EMBL" id="GFDL01000250">
    <property type="protein sequence ID" value="JAV34795.1"/>
    <property type="molecule type" value="Transcribed_RNA"/>
</dbReference>
<dbReference type="PANTHER" id="PTHR46198">
    <property type="entry name" value="PROTEIN-TYROSINE-PHOSPHATASE"/>
    <property type="match status" value="1"/>
</dbReference>
<evidence type="ECO:0000256" key="6">
    <source>
        <dbReference type="PIRSR" id="PIRSR608356-51"/>
    </source>
</evidence>
<feature type="compositionally biased region" description="Basic residues" evidence="7">
    <location>
        <begin position="208"/>
        <end position="218"/>
    </location>
</feature>
<dbReference type="InterPro" id="IPR000242">
    <property type="entry name" value="PTP_cat"/>
</dbReference>
<evidence type="ECO:0000256" key="4">
    <source>
        <dbReference type="ARBA" id="ARBA00022912"/>
    </source>
</evidence>
<feature type="compositionally biased region" description="Basic and acidic residues" evidence="7">
    <location>
        <begin position="1443"/>
        <end position="1456"/>
    </location>
</feature>
<reference evidence="11" key="1">
    <citation type="submission" date="2017-01" db="EMBL/GenBank/DDBJ databases">
        <title>A deep insight into the sialotranscriptome of adult male and female Cluex tarsalis mosquitoes.</title>
        <authorList>
            <person name="Ribeiro J.M."/>
            <person name="Moreira F."/>
            <person name="Bernard K.A."/>
            <person name="Calvo E."/>
        </authorList>
    </citation>
    <scope>NUCLEOTIDE SEQUENCE</scope>
    <source>
        <strain evidence="11">Kern County</strain>
        <tissue evidence="11">Salivary glands</tissue>
    </source>
</reference>
<dbReference type="GO" id="GO:0005829">
    <property type="term" value="C:cytosol"/>
    <property type="evidence" value="ECO:0007669"/>
    <property type="project" value="TreeGrafter"/>
</dbReference>
<dbReference type="InterPro" id="IPR029021">
    <property type="entry name" value="Prot-tyrosine_phosphatase-like"/>
</dbReference>
<feature type="domain" description="Tyrosine specific protein phosphatases" evidence="10">
    <location>
        <begin position="1412"/>
        <end position="1501"/>
    </location>
</feature>
<dbReference type="PROSITE" id="PS50056">
    <property type="entry name" value="TYR_PHOSPHATASE_2"/>
    <property type="match status" value="1"/>
</dbReference>
<keyword evidence="11" id="KW-0675">Receptor</keyword>
<feature type="compositionally biased region" description="Low complexity" evidence="7">
    <location>
        <begin position="764"/>
        <end position="787"/>
    </location>
</feature>
<feature type="binding site" evidence="6">
    <location>
        <position position="1369"/>
    </location>
    <ligand>
        <name>substrate</name>
    </ligand>
</feature>
<dbReference type="PANTHER" id="PTHR46198:SF4">
    <property type="entry name" value="PROTEIN-TYROSINE-PHOSPHATASE"/>
    <property type="match status" value="1"/>
</dbReference>
<feature type="compositionally biased region" description="Polar residues" evidence="7">
    <location>
        <begin position="219"/>
        <end position="233"/>
    </location>
</feature>
<evidence type="ECO:0000256" key="3">
    <source>
        <dbReference type="ARBA" id="ARBA00022801"/>
    </source>
</evidence>
<feature type="region of interest" description="Disordered" evidence="7">
    <location>
        <begin position="196"/>
        <end position="253"/>
    </location>
</feature>